<organism evidence="3 4">
    <name type="scientific">Virgibacillus chiguensis</name>
    <dbReference type="NCBI Taxonomy" id="411959"/>
    <lineage>
        <taxon>Bacteria</taxon>
        <taxon>Bacillati</taxon>
        <taxon>Bacillota</taxon>
        <taxon>Bacilli</taxon>
        <taxon>Bacillales</taxon>
        <taxon>Bacillaceae</taxon>
        <taxon>Virgibacillus</taxon>
    </lineage>
</organism>
<sequence>MRKALSLLLIGMLAITLVACSNSETKEAKTEKEEPKQEVEEKEEPEENEPTQEELDEELKKEAVPIDWAKAVSDEIPKGTKVYGEGEVDKYSSNESDVMQDFGLSIKYGEDEWGVFEVRTFTTLPNVEEVQEGDIAKVYGTYAGKHEVTGLPLISATIVEKK</sequence>
<accession>A0A1M5XTV8</accession>
<dbReference type="Proteomes" id="UP000184079">
    <property type="component" value="Unassembled WGS sequence"/>
</dbReference>
<gene>
    <name evidence="3" type="ORF">SAMN05421807_1442</name>
</gene>
<dbReference type="EMBL" id="FQXD01000044">
    <property type="protein sequence ID" value="SHI03251.1"/>
    <property type="molecule type" value="Genomic_DNA"/>
</dbReference>
<dbReference type="PROSITE" id="PS51257">
    <property type="entry name" value="PROKAR_LIPOPROTEIN"/>
    <property type="match status" value="1"/>
</dbReference>
<dbReference type="AlphaFoldDB" id="A0A1M5XTV8"/>
<feature type="region of interest" description="Disordered" evidence="1">
    <location>
        <begin position="23"/>
        <end position="60"/>
    </location>
</feature>
<dbReference type="OrthoDB" id="2971677at2"/>
<evidence type="ECO:0000256" key="1">
    <source>
        <dbReference type="SAM" id="MobiDB-lite"/>
    </source>
</evidence>
<keyword evidence="2" id="KW-0732">Signal</keyword>
<evidence type="ECO:0000313" key="4">
    <source>
        <dbReference type="Proteomes" id="UP000184079"/>
    </source>
</evidence>
<reference evidence="4" key="1">
    <citation type="submission" date="2016-11" db="EMBL/GenBank/DDBJ databases">
        <authorList>
            <person name="Varghese N."/>
            <person name="Submissions S."/>
        </authorList>
    </citation>
    <scope>NUCLEOTIDE SEQUENCE [LARGE SCALE GENOMIC DNA]</scope>
    <source>
        <strain evidence="4">CGMCC 1.6496</strain>
    </source>
</reference>
<name>A0A1M5XTV8_9BACI</name>
<evidence type="ECO:0000256" key="2">
    <source>
        <dbReference type="SAM" id="SignalP"/>
    </source>
</evidence>
<proteinExistence type="predicted"/>
<feature type="signal peptide" evidence="2">
    <location>
        <begin position="1"/>
        <end position="19"/>
    </location>
</feature>
<evidence type="ECO:0000313" key="3">
    <source>
        <dbReference type="EMBL" id="SHI03251.1"/>
    </source>
</evidence>
<dbReference type="RefSeq" id="WP_073013526.1">
    <property type="nucleotide sequence ID" value="NZ_FQXD01000044.1"/>
</dbReference>
<feature type="compositionally biased region" description="Acidic residues" evidence="1">
    <location>
        <begin position="40"/>
        <end position="57"/>
    </location>
</feature>
<feature type="chain" id="PRO_5039538311" description="tRNA_anti-like" evidence="2">
    <location>
        <begin position="20"/>
        <end position="162"/>
    </location>
</feature>
<keyword evidence="4" id="KW-1185">Reference proteome</keyword>
<evidence type="ECO:0008006" key="5">
    <source>
        <dbReference type="Google" id="ProtNLM"/>
    </source>
</evidence>
<feature type="compositionally biased region" description="Basic and acidic residues" evidence="1">
    <location>
        <begin position="24"/>
        <end position="39"/>
    </location>
</feature>
<protein>
    <recommendedName>
        <fullName evidence="5">tRNA_anti-like</fullName>
    </recommendedName>
</protein>